<feature type="domain" description="TadE-like" evidence="1">
    <location>
        <begin position="24"/>
        <end position="64"/>
    </location>
</feature>
<organism evidence="2 3">
    <name type="scientific">Rhodovulum bhavnagarense</name>
    <dbReference type="NCBI Taxonomy" id="992286"/>
    <lineage>
        <taxon>Bacteria</taxon>
        <taxon>Pseudomonadati</taxon>
        <taxon>Pseudomonadota</taxon>
        <taxon>Alphaproteobacteria</taxon>
        <taxon>Rhodobacterales</taxon>
        <taxon>Paracoccaceae</taxon>
        <taxon>Rhodovulum</taxon>
    </lineage>
</organism>
<dbReference type="InterPro" id="IPR012495">
    <property type="entry name" value="TadE-like_dom"/>
</dbReference>
<dbReference type="AlphaFoldDB" id="A0A4R2RFP9"/>
<dbReference type="RefSeq" id="WP_132951460.1">
    <property type="nucleotide sequence ID" value="NZ_SLXU01000007.1"/>
</dbReference>
<dbReference type="OrthoDB" id="7869154at2"/>
<accession>A0A4R2RFP9</accession>
<reference evidence="2 3" key="1">
    <citation type="submission" date="2019-03" db="EMBL/GenBank/DDBJ databases">
        <title>Genomic Encyclopedia of Type Strains, Phase IV (KMG-IV): sequencing the most valuable type-strain genomes for metagenomic binning, comparative biology and taxonomic classification.</title>
        <authorList>
            <person name="Goeker M."/>
        </authorList>
    </citation>
    <scope>NUCLEOTIDE SEQUENCE [LARGE SCALE GENOMIC DNA]</scope>
    <source>
        <strain evidence="2 3">DSM 24766</strain>
    </source>
</reference>
<evidence type="ECO:0000313" key="3">
    <source>
        <dbReference type="Proteomes" id="UP000295050"/>
    </source>
</evidence>
<dbReference type="EMBL" id="SLXU01000007">
    <property type="protein sequence ID" value="TCP60907.1"/>
    <property type="molecule type" value="Genomic_DNA"/>
</dbReference>
<sequence>MRQGHARGSPALAPERFKSESHASVTVEFALIAPLLVIMVLGTAEIGVAVQQRLALDHILRAGAFAAQTDPGEKAVEDAMQAVRADLTDPAFGKPAFRNHGLDVTRFCVCPENPDVAPGVAPPCGTVCSGGRAPHAVYLLQGTLTYETRLLGNAYSTPLTSTLWVGLP</sequence>
<dbReference type="Pfam" id="PF07811">
    <property type="entry name" value="TadE"/>
    <property type="match status" value="1"/>
</dbReference>
<comment type="caution">
    <text evidence="2">The sequence shown here is derived from an EMBL/GenBank/DDBJ whole genome shotgun (WGS) entry which is preliminary data.</text>
</comment>
<gene>
    <name evidence="2" type="ORF">EV663_10782</name>
</gene>
<dbReference type="Proteomes" id="UP000295050">
    <property type="component" value="Unassembled WGS sequence"/>
</dbReference>
<protein>
    <submittedName>
        <fullName evidence="2">TadE-like protein</fullName>
    </submittedName>
</protein>
<evidence type="ECO:0000313" key="2">
    <source>
        <dbReference type="EMBL" id="TCP60907.1"/>
    </source>
</evidence>
<proteinExistence type="predicted"/>
<name>A0A4R2RFP9_9RHOB</name>
<evidence type="ECO:0000259" key="1">
    <source>
        <dbReference type="Pfam" id="PF07811"/>
    </source>
</evidence>
<keyword evidence="3" id="KW-1185">Reference proteome</keyword>